<name>A0A314Y915_PRUYE</name>
<sequence>MESHYPTLSTKLSEASSHASNPKRNHKRQTSLATWILVRILVATNGKVNVVYHIFEDKSELSPQSYKSMCLGAPPLNCMAKQLYFKVDIALPRYEYIIQHPRPMQDIARIWVCQLAFYPLQSIMSDIP</sequence>
<dbReference type="EMBL" id="PJQY01001579">
    <property type="protein sequence ID" value="PQQ01329.1"/>
    <property type="molecule type" value="Genomic_DNA"/>
</dbReference>
<dbReference type="Proteomes" id="UP000250321">
    <property type="component" value="Unassembled WGS sequence"/>
</dbReference>
<evidence type="ECO:0000256" key="1">
    <source>
        <dbReference type="SAM" id="MobiDB-lite"/>
    </source>
</evidence>
<gene>
    <name evidence="2" type="ORF">Pyn_13216</name>
</gene>
<accession>A0A314Y915</accession>
<organism evidence="2 3">
    <name type="scientific">Prunus yedoensis var. nudiflora</name>
    <dbReference type="NCBI Taxonomy" id="2094558"/>
    <lineage>
        <taxon>Eukaryota</taxon>
        <taxon>Viridiplantae</taxon>
        <taxon>Streptophyta</taxon>
        <taxon>Embryophyta</taxon>
        <taxon>Tracheophyta</taxon>
        <taxon>Spermatophyta</taxon>
        <taxon>Magnoliopsida</taxon>
        <taxon>eudicotyledons</taxon>
        <taxon>Gunneridae</taxon>
        <taxon>Pentapetalae</taxon>
        <taxon>rosids</taxon>
        <taxon>fabids</taxon>
        <taxon>Rosales</taxon>
        <taxon>Rosaceae</taxon>
        <taxon>Amygdaloideae</taxon>
        <taxon>Amygdaleae</taxon>
        <taxon>Prunus</taxon>
    </lineage>
</organism>
<keyword evidence="3" id="KW-1185">Reference proteome</keyword>
<evidence type="ECO:0000313" key="2">
    <source>
        <dbReference type="EMBL" id="PQQ01329.1"/>
    </source>
</evidence>
<feature type="compositionally biased region" description="Polar residues" evidence="1">
    <location>
        <begin position="1"/>
        <end position="20"/>
    </location>
</feature>
<dbReference type="AlphaFoldDB" id="A0A314Y915"/>
<protein>
    <submittedName>
        <fullName evidence="2">Uncharacterized protein</fullName>
    </submittedName>
</protein>
<evidence type="ECO:0000313" key="3">
    <source>
        <dbReference type="Proteomes" id="UP000250321"/>
    </source>
</evidence>
<proteinExistence type="predicted"/>
<feature type="region of interest" description="Disordered" evidence="1">
    <location>
        <begin position="1"/>
        <end position="26"/>
    </location>
</feature>
<reference evidence="2 3" key="1">
    <citation type="submission" date="2018-02" db="EMBL/GenBank/DDBJ databases">
        <title>Draft genome of wild Prunus yedoensis var. nudiflora.</title>
        <authorList>
            <person name="Baek S."/>
            <person name="Kim J.-H."/>
            <person name="Choi K."/>
            <person name="Kim G.-B."/>
            <person name="Cho A."/>
            <person name="Jang H."/>
            <person name="Shin C.-H."/>
            <person name="Yu H.-J."/>
            <person name="Mun J.-H."/>
        </authorList>
    </citation>
    <scope>NUCLEOTIDE SEQUENCE [LARGE SCALE GENOMIC DNA]</scope>
    <source>
        <strain evidence="3">cv. Jeju island</strain>
        <tissue evidence="2">Leaf</tissue>
    </source>
</reference>
<comment type="caution">
    <text evidence="2">The sequence shown here is derived from an EMBL/GenBank/DDBJ whole genome shotgun (WGS) entry which is preliminary data.</text>
</comment>